<evidence type="ECO:0000256" key="5">
    <source>
        <dbReference type="ARBA" id="ARBA00023136"/>
    </source>
</evidence>
<evidence type="ECO:0000259" key="8">
    <source>
        <dbReference type="Pfam" id="PF06271"/>
    </source>
</evidence>
<keyword evidence="5 7" id="KW-0472">Membrane</keyword>
<dbReference type="InterPro" id="IPR035445">
    <property type="entry name" value="GYF-like_dom_sf"/>
</dbReference>
<organism evidence="10 11">
    <name type="scientific">Lysobacter brunescens</name>
    <dbReference type="NCBI Taxonomy" id="262323"/>
    <lineage>
        <taxon>Bacteria</taxon>
        <taxon>Pseudomonadati</taxon>
        <taxon>Pseudomonadota</taxon>
        <taxon>Gammaproteobacteria</taxon>
        <taxon>Lysobacterales</taxon>
        <taxon>Lysobacteraceae</taxon>
        <taxon>Lysobacter</taxon>
    </lineage>
</organism>
<feature type="transmembrane region" description="Helical" evidence="7">
    <location>
        <begin position="314"/>
        <end position="339"/>
    </location>
</feature>
<gene>
    <name evidence="10" type="ORF">ACFQ0E_02785</name>
</gene>
<dbReference type="Proteomes" id="UP001597110">
    <property type="component" value="Unassembled WGS sequence"/>
</dbReference>
<accession>A0ABW2Y8U5</accession>
<reference evidence="11" key="1">
    <citation type="journal article" date="2019" name="Int. J. Syst. Evol. Microbiol.">
        <title>The Global Catalogue of Microorganisms (GCM) 10K type strain sequencing project: providing services to taxonomists for standard genome sequencing and annotation.</title>
        <authorList>
            <consortium name="The Broad Institute Genomics Platform"/>
            <consortium name="The Broad Institute Genome Sequencing Center for Infectious Disease"/>
            <person name="Wu L."/>
            <person name="Ma J."/>
        </authorList>
    </citation>
    <scope>NUCLEOTIDE SEQUENCE [LARGE SCALE GENOMIC DNA]</scope>
    <source>
        <strain evidence="11">CCUG 55585</strain>
    </source>
</reference>
<evidence type="ECO:0000256" key="6">
    <source>
        <dbReference type="SAM" id="MobiDB-lite"/>
    </source>
</evidence>
<feature type="domain" description="GYF" evidence="9">
    <location>
        <begin position="4"/>
        <end position="51"/>
    </location>
</feature>
<evidence type="ECO:0000259" key="9">
    <source>
        <dbReference type="Pfam" id="PF14237"/>
    </source>
</evidence>
<dbReference type="InterPro" id="IPR010432">
    <property type="entry name" value="RDD"/>
</dbReference>
<keyword evidence="11" id="KW-1185">Reference proteome</keyword>
<evidence type="ECO:0000256" key="4">
    <source>
        <dbReference type="ARBA" id="ARBA00022989"/>
    </source>
</evidence>
<comment type="caution">
    <text evidence="10">The sequence shown here is derived from an EMBL/GenBank/DDBJ whole genome shotgun (WGS) entry which is preliminary data.</text>
</comment>
<dbReference type="InterPro" id="IPR051791">
    <property type="entry name" value="Pra-immunoreactive"/>
</dbReference>
<evidence type="ECO:0000256" key="2">
    <source>
        <dbReference type="ARBA" id="ARBA00022475"/>
    </source>
</evidence>
<comment type="subcellular location">
    <subcellularLocation>
        <location evidence="1">Cell membrane</location>
        <topology evidence="1">Multi-pass membrane protein</topology>
    </subcellularLocation>
</comment>
<protein>
    <submittedName>
        <fullName evidence="10">RDD family protein</fullName>
    </submittedName>
</protein>
<name>A0ABW2Y8U5_9GAMM</name>
<feature type="transmembrane region" description="Helical" evidence="7">
    <location>
        <begin position="190"/>
        <end position="216"/>
    </location>
</feature>
<dbReference type="Gene3D" id="3.30.1490.40">
    <property type="match status" value="1"/>
</dbReference>
<evidence type="ECO:0000313" key="11">
    <source>
        <dbReference type="Proteomes" id="UP001597110"/>
    </source>
</evidence>
<dbReference type="PANTHER" id="PTHR36115:SF6">
    <property type="entry name" value="PROLINE-RICH ANTIGEN HOMOLOG"/>
    <property type="match status" value="1"/>
</dbReference>
<feature type="domain" description="RDD" evidence="8">
    <location>
        <begin position="144"/>
        <end position="288"/>
    </location>
</feature>
<proteinExistence type="predicted"/>
<feature type="transmembrane region" description="Helical" evidence="7">
    <location>
        <begin position="158"/>
        <end position="178"/>
    </location>
</feature>
<dbReference type="SUPFAM" id="SSF55277">
    <property type="entry name" value="GYF domain"/>
    <property type="match status" value="1"/>
</dbReference>
<sequence>MTEWYYSDAQRQQQGPVGSEELASLHGRGLLAPDSLVWREGLAAWVPWREIMHEVVSGAAPAATRTDVSAADIAPASDMPAAEPFAAASGSPFGDPSPAAPTPAAADDAFRPYAIAEASPYAPPQASVSGVDAGYVAGGHVVHAGLWKRFAASVIDSFVTTILTYALLIPLMLVGFGSMGAMGAGGDNPFAAGASVAMMLLVYPIMFAIPSAYFGWMQSSSLQASLGKMAIGIKVVRGDGTRVSFWRAFLRSLFYVVFGTVTCGLGVLVSGLMAALTERKQALHDMVCDTLVVDKHAFTDHPEWQSEELGTVTIVILVLFALLFVGMIAAYAIMGAVMLGGMGN</sequence>
<evidence type="ECO:0000256" key="3">
    <source>
        <dbReference type="ARBA" id="ARBA00022692"/>
    </source>
</evidence>
<dbReference type="PANTHER" id="PTHR36115">
    <property type="entry name" value="PROLINE-RICH ANTIGEN HOMOLOG-RELATED"/>
    <property type="match status" value="1"/>
</dbReference>
<feature type="transmembrane region" description="Helical" evidence="7">
    <location>
        <begin position="252"/>
        <end position="276"/>
    </location>
</feature>
<evidence type="ECO:0000256" key="7">
    <source>
        <dbReference type="SAM" id="Phobius"/>
    </source>
</evidence>
<dbReference type="Pfam" id="PF14237">
    <property type="entry name" value="GYF_2"/>
    <property type="match status" value="1"/>
</dbReference>
<dbReference type="InterPro" id="IPR025640">
    <property type="entry name" value="GYF_2"/>
</dbReference>
<keyword evidence="3 7" id="KW-0812">Transmembrane</keyword>
<dbReference type="Pfam" id="PF06271">
    <property type="entry name" value="RDD"/>
    <property type="match status" value="1"/>
</dbReference>
<dbReference type="RefSeq" id="WP_386822173.1">
    <property type="nucleotide sequence ID" value="NZ_JBHTIF010000001.1"/>
</dbReference>
<keyword evidence="4 7" id="KW-1133">Transmembrane helix</keyword>
<evidence type="ECO:0000313" key="10">
    <source>
        <dbReference type="EMBL" id="MFD0724518.1"/>
    </source>
</evidence>
<feature type="region of interest" description="Disordered" evidence="6">
    <location>
        <begin position="85"/>
        <end position="104"/>
    </location>
</feature>
<evidence type="ECO:0000256" key="1">
    <source>
        <dbReference type="ARBA" id="ARBA00004651"/>
    </source>
</evidence>
<dbReference type="EMBL" id="JBHTIF010000001">
    <property type="protein sequence ID" value="MFD0724518.1"/>
    <property type="molecule type" value="Genomic_DNA"/>
</dbReference>
<keyword evidence="2" id="KW-1003">Cell membrane</keyword>